<dbReference type="AlphaFoldDB" id="A0A550CQR0"/>
<organism evidence="2 3">
    <name type="scientific">Schizophyllum amplum</name>
    <dbReference type="NCBI Taxonomy" id="97359"/>
    <lineage>
        <taxon>Eukaryota</taxon>
        <taxon>Fungi</taxon>
        <taxon>Dikarya</taxon>
        <taxon>Basidiomycota</taxon>
        <taxon>Agaricomycotina</taxon>
        <taxon>Agaricomycetes</taxon>
        <taxon>Agaricomycetidae</taxon>
        <taxon>Agaricales</taxon>
        <taxon>Schizophyllaceae</taxon>
        <taxon>Schizophyllum</taxon>
    </lineage>
</organism>
<accession>A0A550CQR0</accession>
<gene>
    <name evidence="2" type="ORF">BD626DRAFT_169434</name>
</gene>
<keyword evidence="3" id="KW-1185">Reference proteome</keyword>
<name>A0A550CQR0_9AGAR</name>
<feature type="compositionally biased region" description="Polar residues" evidence="1">
    <location>
        <begin position="16"/>
        <end position="29"/>
    </location>
</feature>
<evidence type="ECO:0000313" key="2">
    <source>
        <dbReference type="EMBL" id="TRM67127.1"/>
    </source>
</evidence>
<feature type="region of interest" description="Disordered" evidence="1">
    <location>
        <begin position="106"/>
        <end position="127"/>
    </location>
</feature>
<evidence type="ECO:0000313" key="3">
    <source>
        <dbReference type="Proteomes" id="UP000320762"/>
    </source>
</evidence>
<reference evidence="2 3" key="1">
    <citation type="journal article" date="2019" name="New Phytol.">
        <title>Comparative genomics reveals unique wood-decay strategies and fruiting body development in the Schizophyllaceae.</title>
        <authorList>
            <person name="Almasi E."/>
            <person name="Sahu N."/>
            <person name="Krizsan K."/>
            <person name="Balint B."/>
            <person name="Kovacs G.M."/>
            <person name="Kiss B."/>
            <person name="Cseklye J."/>
            <person name="Drula E."/>
            <person name="Henrissat B."/>
            <person name="Nagy I."/>
            <person name="Chovatia M."/>
            <person name="Adam C."/>
            <person name="LaButti K."/>
            <person name="Lipzen A."/>
            <person name="Riley R."/>
            <person name="Grigoriev I.V."/>
            <person name="Nagy L.G."/>
        </authorList>
    </citation>
    <scope>NUCLEOTIDE SEQUENCE [LARGE SCALE GENOMIC DNA]</scope>
    <source>
        <strain evidence="2 3">NL-1724</strain>
    </source>
</reference>
<dbReference type="EMBL" id="VDMD01000003">
    <property type="protein sequence ID" value="TRM67127.1"/>
    <property type="molecule type" value="Genomic_DNA"/>
</dbReference>
<comment type="caution">
    <text evidence="2">The sequence shown here is derived from an EMBL/GenBank/DDBJ whole genome shotgun (WGS) entry which is preliminary data.</text>
</comment>
<dbReference type="Proteomes" id="UP000320762">
    <property type="component" value="Unassembled WGS sequence"/>
</dbReference>
<sequence length="252" mass="26596">MSYSQDRKVTAHSAGSALSATSTPTQQQLEQERGQVATAQPNTISDPLAGSFIAGGYYRAGVYSYPSSDLAGWSSGTAGYASGAAGHSSGATGYSSGYVNYSSTSAHMPSNTPGEAEATTPSPDANSDATFVYIGPQRGKGSNILQRIEELGANPNVLSFDAENLTCAACGITMRCTTGLYAYLRRLHTHELGCKAIRTWKDPASPNRLTSEMEAKIRESRLESTMKALAHAMTLGQVLIVDRQAALNLRSV</sequence>
<protein>
    <submittedName>
        <fullName evidence="2">Uncharacterized protein</fullName>
    </submittedName>
</protein>
<feature type="region of interest" description="Disordered" evidence="1">
    <location>
        <begin position="1"/>
        <end position="45"/>
    </location>
</feature>
<evidence type="ECO:0000256" key="1">
    <source>
        <dbReference type="SAM" id="MobiDB-lite"/>
    </source>
</evidence>
<proteinExistence type="predicted"/>